<dbReference type="Pfam" id="PF00163">
    <property type="entry name" value="Ribosomal_S4"/>
    <property type="match status" value="1"/>
</dbReference>
<dbReference type="NCBIfam" id="TIGR01017">
    <property type="entry name" value="rpsD_bact"/>
    <property type="match status" value="1"/>
</dbReference>
<dbReference type="KEGG" id="rcf:Poly24_02460"/>
<comment type="function">
    <text evidence="7">With S5 and S12 plays an important role in translational accuracy.</text>
</comment>
<dbReference type="Gene3D" id="3.10.290.10">
    <property type="entry name" value="RNA-binding S4 domain"/>
    <property type="match status" value="1"/>
</dbReference>
<dbReference type="InterPro" id="IPR002942">
    <property type="entry name" value="S4_RNA-bd"/>
</dbReference>
<dbReference type="GO" id="GO:0042274">
    <property type="term" value="P:ribosomal small subunit biogenesis"/>
    <property type="evidence" value="ECO:0007669"/>
    <property type="project" value="TreeGrafter"/>
</dbReference>
<dbReference type="PROSITE" id="PS50889">
    <property type="entry name" value="S4"/>
    <property type="match status" value="1"/>
</dbReference>
<dbReference type="Pfam" id="PF01479">
    <property type="entry name" value="S4"/>
    <property type="match status" value="1"/>
</dbReference>
<keyword evidence="5 7" id="KW-0687">Ribonucleoprotein</keyword>
<dbReference type="Proteomes" id="UP000315082">
    <property type="component" value="Chromosome"/>
</dbReference>
<evidence type="ECO:0000256" key="2">
    <source>
        <dbReference type="ARBA" id="ARBA00022730"/>
    </source>
</evidence>
<comment type="subunit">
    <text evidence="7">Part of the 30S ribosomal subunit. Contacts protein S5. The interaction surface between S4 and S5 is involved in control of translational fidelity.</text>
</comment>
<dbReference type="RefSeq" id="WP_197452235.1">
    <property type="nucleotide sequence ID" value="NZ_CP036348.1"/>
</dbReference>
<evidence type="ECO:0000256" key="7">
    <source>
        <dbReference type="HAMAP-Rule" id="MF_01306"/>
    </source>
</evidence>
<sequence>MARYTGPKARINRRLGAMIYETAGAARAMERRNTPPGMHTRGRRPSNYGLALMEKQKIKHYYGLGERQLRRYFDAVSSKQGNTGELLLLMCERRLDNIVRRCGFTKTRPQARQGVTHGHFLVNGVKVTKPNYLLRPGDVVEVRDRDGLKNLYRGVIANASPDALDWVAFDSENLKATVQGLPGPSDISLPVDANSVVEFLSR</sequence>
<evidence type="ECO:0000256" key="1">
    <source>
        <dbReference type="ARBA" id="ARBA00007465"/>
    </source>
</evidence>
<dbReference type="CDD" id="cd00165">
    <property type="entry name" value="S4"/>
    <property type="match status" value="1"/>
</dbReference>
<evidence type="ECO:0000313" key="11">
    <source>
        <dbReference type="Proteomes" id="UP000315082"/>
    </source>
</evidence>
<proteinExistence type="inferred from homology"/>
<keyword evidence="3 7" id="KW-0694">RNA-binding</keyword>
<name>A0A518JLY5_9BACT</name>
<dbReference type="NCBIfam" id="NF003717">
    <property type="entry name" value="PRK05327.1"/>
    <property type="match status" value="1"/>
</dbReference>
<accession>A0A518JLY5</accession>
<dbReference type="PANTHER" id="PTHR11831:SF4">
    <property type="entry name" value="SMALL RIBOSOMAL SUBUNIT PROTEIN US4M"/>
    <property type="match status" value="1"/>
</dbReference>
<comment type="similarity">
    <text evidence="1 7">Belongs to the universal ribosomal protein uS4 family.</text>
</comment>
<dbReference type="GO" id="GO:0015935">
    <property type="term" value="C:small ribosomal subunit"/>
    <property type="evidence" value="ECO:0007669"/>
    <property type="project" value="InterPro"/>
</dbReference>
<dbReference type="SMART" id="SM00363">
    <property type="entry name" value="S4"/>
    <property type="match status" value="1"/>
</dbReference>
<dbReference type="EMBL" id="CP036348">
    <property type="protein sequence ID" value="QDV66559.1"/>
    <property type="molecule type" value="Genomic_DNA"/>
</dbReference>
<protein>
    <recommendedName>
        <fullName evidence="6 7">Small ribosomal subunit protein uS4</fullName>
    </recommendedName>
</protein>
<dbReference type="GO" id="GO:0019843">
    <property type="term" value="F:rRNA binding"/>
    <property type="evidence" value="ECO:0007669"/>
    <property type="project" value="UniProtKB-UniRule"/>
</dbReference>
<keyword evidence="4 7" id="KW-0689">Ribosomal protein</keyword>
<dbReference type="InterPro" id="IPR005709">
    <property type="entry name" value="Ribosomal_uS4_bac-type"/>
</dbReference>
<dbReference type="AlphaFoldDB" id="A0A518JLY5"/>
<reference evidence="10 11" key="1">
    <citation type="submission" date="2019-02" db="EMBL/GenBank/DDBJ databases">
        <title>Deep-cultivation of Planctomycetes and their phenomic and genomic characterization uncovers novel biology.</title>
        <authorList>
            <person name="Wiegand S."/>
            <person name="Jogler M."/>
            <person name="Boedeker C."/>
            <person name="Pinto D."/>
            <person name="Vollmers J."/>
            <person name="Rivas-Marin E."/>
            <person name="Kohn T."/>
            <person name="Peeters S.H."/>
            <person name="Heuer A."/>
            <person name="Rast P."/>
            <person name="Oberbeckmann S."/>
            <person name="Bunk B."/>
            <person name="Jeske O."/>
            <person name="Meyerdierks A."/>
            <person name="Storesund J.E."/>
            <person name="Kallscheuer N."/>
            <person name="Luecker S."/>
            <person name="Lage O.M."/>
            <person name="Pohl T."/>
            <person name="Merkel B.J."/>
            <person name="Hornburger P."/>
            <person name="Mueller R.-W."/>
            <person name="Bruemmer F."/>
            <person name="Labrenz M."/>
            <person name="Spormann A.M."/>
            <person name="Op den Camp H."/>
            <person name="Overmann J."/>
            <person name="Amann R."/>
            <person name="Jetten M.S.M."/>
            <person name="Mascher T."/>
            <person name="Medema M.H."/>
            <person name="Devos D.P."/>
            <person name="Kaster A.-K."/>
            <person name="Ovreas L."/>
            <person name="Rohde M."/>
            <person name="Galperin M.Y."/>
            <person name="Jogler C."/>
        </authorList>
    </citation>
    <scope>NUCLEOTIDE SEQUENCE [LARGE SCALE GENOMIC DNA]</scope>
    <source>
        <strain evidence="10 11">Poly24</strain>
    </source>
</reference>
<evidence type="ECO:0000256" key="5">
    <source>
        <dbReference type="ARBA" id="ARBA00023274"/>
    </source>
</evidence>
<evidence type="ECO:0000256" key="3">
    <source>
        <dbReference type="ARBA" id="ARBA00022884"/>
    </source>
</evidence>
<dbReference type="InterPro" id="IPR036986">
    <property type="entry name" value="S4_RNA-bd_sf"/>
</dbReference>
<dbReference type="Gene3D" id="1.10.1050.10">
    <property type="entry name" value="Ribosomal Protein S4 Delta 41, Chain A, domain 1"/>
    <property type="match status" value="1"/>
</dbReference>
<keyword evidence="11" id="KW-1185">Reference proteome</keyword>
<evidence type="ECO:0000259" key="8">
    <source>
        <dbReference type="SMART" id="SM00363"/>
    </source>
</evidence>
<gene>
    <name evidence="7 10" type="primary">rpsD</name>
    <name evidence="10" type="ORF">Poly24_02460</name>
</gene>
<dbReference type="InterPro" id="IPR001912">
    <property type="entry name" value="Ribosomal_uS4_N"/>
</dbReference>
<organism evidence="10 11">
    <name type="scientific">Rosistilla carotiformis</name>
    <dbReference type="NCBI Taxonomy" id="2528017"/>
    <lineage>
        <taxon>Bacteria</taxon>
        <taxon>Pseudomonadati</taxon>
        <taxon>Planctomycetota</taxon>
        <taxon>Planctomycetia</taxon>
        <taxon>Pirellulales</taxon>
        <taxon>Pirellulaceae</taxon>
        <taxon>Rosistilla</taxon>
    </lineage>
</organism>
<dbReference type="FunFam" id="3.10.290.10:FF:000001">
    <property type="entry name" value="30S ribosomal protein S4"/>
    <property type="match status" value="1"/>
</dbReference>
<feature type="domain" description="RNA-binding S4" evidence="8">
    <location>
        <begin position="93"/>
        <end position="153"/>
    </location>
</feature>
<evidence type="ECO:0000259" key="9">
    <source>
        <dbReference type="SMART" id="SM01390"/>
    </source>
</evidence>
<dbReference type="PANTHER" id="PTHR11831">
    <property type="entry name" value="30S 40S RIBOSOMAL PROTEIN"/>
    <property type="match status" value="1"/>
</dbReference>
<dbReference type="InterPro" id="IPR022801">
    <property type="entry name" value="Ribosomal_uS4"/>
</dbReference>
<evidence type="ECO:0000256" key="4">
    <source>
        <dbReference type="ARBA" id="ARBA00022980"/>
    </source>
</evidence>
<evidence type="ECO:0000256" key="6">
    <source>
        <dbReference type="ARBA" id="ARBA00035254"/>
    </source>
</evidence>
<comment type="function">
    <text evidence="7">One of the primary rRNA binding proteins, it binds directly to 16S rRNA where it nucleates assembly of the body of the 30S subunit.</text>
</comment>
<dbReference type="GO" id="GO:0003735">
    <property type="term" value="F:structural constituent of ribosome"/>
    <property type="evidence" value="ECO:0007669"/>
    <property type="project" value="InterPro"/>
</dbReference>
<keyword evidence="2 7" id="KW-0699">rRNA-binding</keyword>
<dbReference type="HAMAP" id="MF_01306_B">
    <property type="entry name" value="Ribosomal_uS4_B"/>
    <property type="match status" value="1"/>
</dbReference>
<dbReference type="SUPFAM" id="SSF55174">
    <property type="entry name" value="Alpha-L RNA-binding motif"/>
    <property type="match status" value="1"/>
</dbReference>
<feature type="domain" description="Small ribosomal subunit protein uS4 N-terminal" evidence="9">
    <location>
        <begin position="3"/>
        <end position="92"/>
    </location>
</feature>
<evidence type="ECO:0000313" key="10">
    <source>
        <dbReference type="EMBL" id="QDV66559.1"/>
    </source>
</evidence>
<dbReference type="GO" id="GO:0006412">
    <property type="term" value="P:translation"/>
    <property type="evidence" value="ECO:0007669"/>
    <property type="project" value="UniProtKB-UniRule"/>
</dbReference>
<dbReference type="SMART" id="SM01390">
    <property type="entry name" value="Ribosomal_S4"/>
    <property type="match status" value="1"/>
</dbReference>